<dbReference type="PROSITE" id="PS51406">
    <property type="entry name" value="FIBRINOGEN_C_2"/>
    <property type="match status" value="1"/>
</dbReference>
<dbReference type="InterPro" id="IPR036056">
    <property type="entry name" value="Fibrinogen-like_C"/>
</dbReference>
<evidence type="ECO:0000313" key="3">
    <source>
        <dbReference type="Proteomes" id="UP000747542"/>
    </source>
</evidence>
<dbReference type="InterPro" id="IPR050373">
    <property type="entry name" value="Fibrinogen_C-term_domain"/>
</dbReference>
<gene>
    <name evidence="2" type="primary">Angptl2-L</name>
    <name evidence="2" type="ORF">Hamer_G011932</name>
</gene>
<dbReference type="SMART" id="SM00186">
    <property type="entry name" value="FBG"/>
    <property type="match status" value="1"/>
</dbReference>
<organism evidence="2 3">
    <name type="scientific">Homarus americanus</name>
    <name type="common">American lobster</name>
    <dbReference type="NCBI Taxonomy" id="6706"/>
    <lineage>
        <taxon>Eukaryota</taxon>
        <taxon>Metazoa</taxon>
        <taxon>Ecdysozoa</taxon>
        <taxon>Arthropoda</taxon>
        <taxon>Crustacea</taxon>
        <taxon>Multicrustacea</taxon>
        <taxon>Malacostraca</taxon>
        <taxon>Eumalacostraca</taxon>
        <taxon>Eucarida</taxon>
        <taxon>Decapoda</taxon>
        <taxon>Pleocyemata</taxon>
        <taxon>Astacidea</taxon>
        <taxon>Nephropoidea</taxon>
        <taxon>Nephropidae</taxon>
        <taxon>Homarus</taxon>
    </lineage>
</organism>
<dbReference type="AlphaFoldDB" id="A0A8J5K1X2"/>
<name>A0A8J5K1X2_HOMAM</name>
<dbReference type="InterPro" id="IPR002181">
    <property type="entry name" value="Fibrinogen_a/b/g_C_dom"/>
</dbReference>
<sequence length="152" mass="17665">MHVMTKGRNHELRVNITDWSDSSAWAEWKEFSVAGESEKYRLKVIRYTSMSQAGDALKWHNGMKFSTPDRDNDVLLGGHCAKRNSGGWWYRGYRGCYQAHPTGRYQNNPGDPPKTSVESRNFELGPVLVWQNWRGESYYPKTLFLMFRPALN</sequence>
<proteinExistence type="predicted"/>
<reference evidence="2" key="1">
    <citation type="journal article" date="2021" name="Sci. Adv.">
        <title>The American lobster genome reveals insights on longevity, neural, and immune adaptations.</title>
        <authorList>
            <person name="Polinski J.M."/>
            <person name="Zimin A.V."/>
            <person name="Clark K.F."/>
            <person name="Kohn A.B."/>
            <person name="Sadowski N."/>
            <person name="Timp W."/>
            <person name="Ptitsyn A."/>
            <person name="Khanna P."/>
            <person name="Romanova D.Y."/>
            <person name="Williams P."/>
            <person name="Greenwood S.J."/>
            <person name="Moroz L.L."/>
            <person name="Walt D.R."/>
            <person name="Bodnar A.G."/>
        </authorList>
    </citation>
    <scope>NUCLEOTIDE SEQUENCE</scope>
    <source>
        <strain evidence="2">GMGI-L3</strain>
    </source>
</reference>
<dbReference type="GO" id="GO:0005615">
    <property type="term" value="C:extracellular space"/>
    <property type="evidence" value="ECO:0007669"/>
    <property type="project" value="TreeGrafter"/>
</dbReference>
<dbReference type="InterPro" id="IPR014716">
    <property type="entry name" value="Fibrinogen_a/b/g_C_1"/>
</dbReference>
<dbReference type="SUPFAM" id="SSF56496">
    <property type="entry name" value="Fibrinogen C-terminal domain-like"/>
    <property type="match status" value="1"/>
</dbReference>
<comment type="caution">
    <text evidence="2">The sequence shown here is derived from an EMBL/GenBank/DDBJ whole genome shotgun (WGS) entry which is preliminary data.</text>
</comment>
<evidence type="ECO:0000313" key="2">
    <source>
        <dbReference type="EMBL" id="KAG7166004.1"/>
    </source>
</evidence>
<dbReference type="Pfam" id="PF00147">
    <property type="entry name" value="Fibrinogen_C"/>
    <property type="match status" value="1"/>
</dbReference>
<feature type="domain" description="Fibrinogen C-terminal" evidence="1">
    <location>
        <begin position="1"/>
        <end position="151"/>
    </location>
</feature>
<accession>A0A8J5K1X2</accession>
<protein>
    <submittedName>
        <fullName evidence="2">Angiopoietin-related protein 2-like</fullName>
    </submittedName>
</protein>
<dbReference type="Proteomes" id="UP000747542">
    <property type="component" value="Unassembled WGS sequence"/>
</dbReference>
<dbReference type="EMBL" id="JAHLQT010023139">
    <property type="protein sequence ID" value="KAG7166004.1"/>
    <property type="molecule type" value="Genomic_DNA"/>
</dbReference>
<dbReference type="PANTHER" id="PTHR19143">
    <property type="entry name" value="FIBRINOGEN/TENASCIN/ANGIOPOEITIN"/>
    <property type="match status" value="1"/>
</dbReference>
<evidence type="ECO:0000259" key="1">
    <source>
        <dbReference type="PROSITE" id="PS51406"/>
    </source>
</evidence>
<dbReference type="Gene3D" id="3.90.215.10">
    <property type="entry name" value="Gamma Fibrinogen, chain A, domain 1"/>
    <property type="match status" value="1"/>
</dbReference>
<keyword evidence="3" id="KW-1185">Reference proteome</keyword>